<organism evidence="15 16">
    <name type="scientific">Cyclonatronum proteinivorum</name>
    <dbReference type="NCBI Taxonomy" id="1457365"/>
    <lineage>
        <taxon>Bacteria</taxon>
        <taxon>Pseudomonadati</taxon>
        <taxon>Balneolota</taxon>
        <taxon>Balneolia</taxon>
        <taxon>Balneolales</taxon>
        <taxon>Cyclonatronaceae</taxon>
        <taxon>Cyclonatronum</taxon>
    </lineage>
</organism>
<sequence>MKNINSLRVFKRNENEPNPEGEFVLYWMQINRRLHYNFALEYAVAWANKLGKPLLVFEALSCDYPWRTARTHWFIMQGMAEHQEIAEKEGFNYYSFLEEEAGEYPALFRELAAKSCLVVTDEYPIFIMRKRNESIPQTLDVPYYSIDSNGIIPMKMTDKAPYSAYIFRKTMQKQFRHCFEHPPKENPLADLQNRDMVQLGESVTQKYPDAKTAGRFSKEWLAGIDVDQSVKPLAIEGTRKAGLERTTQFLEFDLKAYDEERNDPDTEGTSRLSPWLHFGKISEHELVDHALRRQPRDWSRDTLKPQNGKRDGFFGGETGIEAWLDELITWREVGFHFAHHTPNYDQFESLPDWAQETLTEHEADPRPVVYTYEQLANAETEDDIWNAAQRQLVREGRIHNYLRMLWGKKVLQWTPDARTALDYLIRLNNIYAIDGRDPNSYSGIFWIFGRFDRAWGPERKIFGKVRYMTSDSTRKKVKIKEYLKKYARF</sequence>
<dbReference type="RefSeq" id="WP_114985236.1">
    <property type="nucleotide sequence ID" value="NZ_CP027806.1"/>
</dbReference>
<dbReference type="GO" id="GO:0000719">
    <property type="term" value="P:photoreactive repair"/>
    <property type="evidence" value="ECO:0007669"/>
    <property type="project" value="TreeGrafter"/>
</dbReference>
<comment type="catalytic activity">
    <reaction evidence="13">
        <text>cyclobutadipyrimidine (in DNA) = 2 pyrimidine residues (in DNA).</text>
        <dbReference type="EC" id="4.1.99.3"/>
    </reaction>
</comment>
<dbReference type="InterPro" id="IPR014729">
    <property type="entry name" value="Rossmann-like_a/b/a_fold"/>
</dbReference>
<dbReference type="PANTHER" id="PTHR10211">
    <property type="entry name" value="DEOXYRIBODIPYRIMIDINE PHOTOLYASE"/>
    <property type="match status" value="1"/>
</dbReference>
<dbReference type="KEGG" id="cprv:CYPRO_2869"/>
<keyword evidence="10" id="KW-0234">DNA repair</keyword>
<dbReference type="FunFam" id="1.10.579.10:FF:000002">
    <property type="entry name" value="Deoxyribodipyrimidine photolyase"/>
    <property type="match status" value="1"/>
</dbReference>
<dbReference type="GO" id="GO:0003904">
    <property type="term" value="F:deoxyribodipyrimidine photo-lyase activity"/>
    <property type="evidence" value="ECO:0007669"/>
    <property type="project" value="UniProtKB-EC"/>
</dbReference>
<dbReference type="EC" id="4.1.99.3" evidence="4"/>
<gene>
    <name evidence="15" type="ORF">CYPRO_2869</name>
</gene>
<evidence type="ECO:0000313" key="15">
    <source>
        <dbReference type="EMBL" id="AXJ02107.1"/>
    </source>
</evidence>
<dbReference type="Gene3D" id="1.10.579.10">
    <property type="entry name" value="DNA Cyclobutane Dipyrimidine Photolyase, subunit A, domain 3"/>
    <property type="match status" value="1"/>
</dbReference>
<dbReference type="PROSITE" id="PS51645">
    <property type="entry name" value="PHR_CRY_ALPHA_BETA"/>
    <property type="match status" value="1"/>
</dbReference>
<dbReference type="Proteomes" id="UP000254808">
    <property type="component" value="Chromosome"/>
</dbReference>
<dbReference type="SUPFAM" id="SSF52425">
    <property type="entry name" value="Cryptochrome/photolyase, N-terminal domain"/>
    <property type="match status" value="1"/>
</dbReference>
<reference evidence="15 16" key="1">
    <citation type="submission" date="2018-03" db="EMBL/GenBank/DDBJ databases">
        <title>Phenotypic and genomic properties of Cyclonatronum proteinivorum gen. nov., sp. nov., a haloalkaliphilic bacteroidete from soda lakes possessing Na+-translocating rhodopsin.</title>
        <authorList>
            <person name="Toshchakov S.V."/>
            <person name="Korzhenkov A."/>
            <person name="Samarov N.I."/>
            <person name="Kublanov I.V."/>
            <person name="Muntyan M.S."/>
            <person name="Sorokin D.Y."/>
        </authorList>
    </citation>
    <scope>NUCLEOTIDE SEQUENCE [LARGE SCALE GENOMIC DNA]</scope>
    <source>
        <strain evidence="15 16">Omega</strain>
    </source>
</reference>
<evidence type="ECO:0000256" key="2">
    <source>
        <dbReference type="ARBA" id="ARBA00001974"/>
    </source>
</evidence>
<evidence type="ECO:0000256" key="8">
    <source>
        <dbReference type="ARBA" id="ARBA00022827"/>
    </source>
</evidence>
<dbReference type="Gene3D" id="1.25.40.80">
    <property type="match status" value="1"/>
</dbReference>
<evidence type="ECO:0000256" key="13">
    <source>
        <dbReference type="ARBA" id="ARBA00033999"/>
    </source>
</evidence>
<feature type="domain" description="Photolyase/cryptochrome alpha/beta" evidence="14">
    <location>
        <begin position="22"/>
        <end position="154"/>
    </location>
</feature>
<evidence type="ECO:0000259" key="14">
    <source>
        <dbReference type="PROSITE" id="PS51645"/>
    </source>
</evidence>
<evidence type="ECO:0000256" key="9">
    <source>
        <dbReference type="ARBA" id="ARBA00023125"/>
    </source>
</evidence>
<dbReference type="EMBL" id="CP027806">
    <property type="protein sequence ID" value="AXJ02107.1"/>
    <property type="molecule type" value="Genomic_DNA"/>
</dbReference>
<evidence type="ECO:0000256" key="5">
    <source>
        <dbReference type="ARBA" id="ARBA00014046"/>
    </source>
</evidence>
<dbReference type="Pfam" id="PF00875">
    <property type="entry name" value="DNA_photolyase"/>
    <property type="match status" value="1"/>
</dbReference>
<keyword evidence="11 15" id="KW-0456">Lyase</keyword>
<keyword evidence="16" id="KW-1185">Reference proteome</keyword>
<keyword evidence="6" id="KW-0285">Flavoprotein</keyword>
<evidence type="ECO:0000256" key="3">
    <source>
        <dbReference type="ARBA" id="ARBA00006409"/>
    </source>
</evidence>
<dbReference type="InterPro" id="IPR036134">
    <property type="entry name" value="Crypto/Photolyase_FAD-like_sf"/>
</dbReference>
<dbReference type="OrthoDB" id="9772484at2"/>
<comment type="cofactor">
    <cofactor evidence="1">
        <name>(6R)-5,10-methylene-5,6,7,8-tetrahydrofolate</name>
        <dbReference type="ChEBI" id="CHEBI:15636"/>
    </cofactor>
</comment>
<keyword evidence="9" id="KW-0238">DNA-binding</keyword>
<evidence type="ECO:0000256" key="4">
    <source>
        <dbReference type="ARBA" id="ARBA00013149"/>
    </source>
</evidence>
<dbReference type="InterPro" id="IPR036155">
    <property type="entry name" value="Crypto/Photolyase_N_sf"/>
</dbReference>
<evidence type="ECO:0000256" key="7">
    <source>
        <dbReference type="ARBA" id="ARBA00022763"/>
    </source>
</evidence>
<evidence type="ECO:0000256" key="1">
    <source>
        <dbReference type="ARBA" id="ARBA00001932"/>
    </source>
</evidence>
<dbReference type="AlphaFoldDB" id="A0A345UNQ5"/>
<name>A0A345UNQ5_9BACT</name>
<dbReference type="GO" id="GO:0003677">
    <property type="term" value="F:DNA binding"/>
    <property type="evidence" value="ECO:0007669"/>
    <property type="project" value="UniProtKB-KW"/>
</dbReference>
<comment type="cofactor">
    <cofactor evidence="2">
        <name>FAD</name>
        <dbReference type="ChEBI" id="CHEBI:57692"/>
    </cofactor>
</comment>
<evidence type="ECO:0000256" key="6">
    <source>
        <dbReference type="ARBA" id="ARBA00022630"/>
    </source>
</evidence>
<dbReference type="PANTHER" id="PTHR10211:SF0">
    <property type="entry name" value="DEOXYRIBODIPYRIMIDINE PHOTO-LYASE"/>
    <property type="match status" value="1"/>
</dbReference>
<evidence type="ECO:0000256" key="12">
    <source>
        <dbReference type="ARBA" id="ARBA00031671"/>
    </source>
</evidence>
<evidence type="ECO:0000313" key="16">
    <source>
        <dbReference type="Proteomes" id="UP000254808"/>
    </source>
</evidence>
<dbReference type="Gene3D" id="3.40.50.620">
    <property type="entry name" value="HUPs"/>
    <property type="match status" value="1"/>
</dbReference>
<dbReference type="SUPFAM" id="SSF48173">
    <property type="entry name" value="Cryptochrome/photolyase FAD-binding domain"/>
    <property type="match status" value="1"/>
</dbReference>
<protein>
    <recommendedName>
        <fullName evidence="5">Deoxyribodipyrimidine photo-lyase</fullName>
        <ecNumber evidence="4">4.1.99.3</ecNumber>
    </recommendedName>
    <alternativeName>
        <fullName evidence="12">DNA photolyase</fullName>
    </alternativeName>
</protein>
<comment type="similarity">
    <text evidence="3">Belongs to the DNA photolyase class-2 family.</text>
</comment>
<evidence type="ECO:0000256" key="10">
    <source>
        <dbReference type="ARBA" id="ARBA00023204"/>
    </source>
</evidence>
<accession>A0A345UNQ5</accession>
<keyword evidence="8" id="KW-0274">FAD</keyword>
<keyword evidence="7" id="KW-0227">DNA damage</keyword>
<evidence type="ECO:0000256" key="11">
    <source>
        <dbReference type="ARBA" id="ARBA00023239"/>
    </source>
</evidence>
<dbReference type="InterPro" id="IPR006050">
    <property type="entry name" value="DNA_photolyase_N"/>
</dbReference>
<proteinExistence type="inferred from homology"/>
<dbReference type="InterPro" id="IPR052219">
    <property type="entry name" value="Photolyase_Class-2"/>
</dbReference>